<dbReference type="InterPro" id="IPR026635">
    <property type="entry name" value="Efm4/METTL10"/>
</dbReference>
<dbReference type="HAMAP" id="MF_03188">
    <property type="entry name" value="Methyltr_EFM4"/>
    <property type="match status" value="1"/>
</dbReference>
<dbReference type="EC" id="2.1.1.-" evidence="5"/>
<keyword evidence="4 5" id="KW-0949">S-adenosyl-L-methionine</keyword>
<dbReference type="GO" id="GO:0005737">
    <property type="term" value="C:cytoplasm"/>
    <property type="evidence" value="ECO:0007669"/>
    <property type="project" value="UniProtKB-SubCell"/>
</dbReference>
<comment type="subcellular location">
    <subcellularLocation>
        <location evidence="5">Cytoplasm</location>
    </subcellularLocation>
</comment>
<comment type="caution">
    <text evidence="7">The sequence shown here is derived from an EMBL/GenBank/DDBJ whole genome shotgun (WGS) entry which is preliminary data.</text>
</comment>
<dbReference type="PANTHER" id="PTHR12843:SF5">
    <property type="entry name" value="EEF1A LYSINE METHYLTRANSFERASE 2"/>
    <property type="match status" value="1"/>
</dbReference>
<evidence type="ECO:0000256" key="1">
    <source>
        <dbReference type="ARBA" id="ARBA00022490"/>
    </source>
</evidence>
<gene>
    <name evidence="7" type="ORF">L9F63_003218</name>
</gene>
<comment type="similarity">
    <text evidence="5">Belongs to the class I-like SAM-binding methyltransferase superfamily. EFM4 family.</text>
</comment>
<dbReference type="PANTHER" id="PTHR12843">
    <property type="entry name" value="PROTEIN-LYSINE N-METHYLTRANSFERASE METTL10"/>
    <property type="match status" value="1"/>
</dbReference>
<dbReference type="EMBL" id="JASPKZ010007801">
    <property type="protein sequence ID" value="KAJ9582420.1"/>
    <property type="molecule type" value="Genomic_DNA"/>
</dbReference>
<evidence type="ECO:0000313" key="8">
    <source>
        <dbReference type="Proteomes" id="UP001233999"/>
    </source>
</evidence>
<evidence type="ECO:0000259" key="6">
    <source>
        <dbReference type="Pfam" id="PF13847"/>
    </source>
</evidence>
<dbReference type="InterPro" id="IPR025714">
    <property type="entry name" value="Methyltranfer_dom"/>
</dbReference>
<sequence>MSEEVSDELEPSELGTQEYWDGAYSVEMKNFEEHGDVGEVWFGEDSALRIVSWLSNSPLVNQEDRIIDLGCGNGMLLVELAREGFSNLVGVDYSEKAIELAKSVARSQNLTISFEVCDLLSTQNKISEQFSVALDKGTYDAISLHPDNPKHKREQYISKVRSLLKPQGLLVITSCNWTEKELISHFCNEFCLLSVIPTPTFRFGGKVGNLITSLILQKKS</sequence>
<evidence type="ECO:0000313" key="7">
    <source>
        <dbReference type="EMBL" id="KAJ9582420.1"/>
    </source>
</evidence>
<dbReference type="AlphaFoldDB" id="A0AAD7ZL55"/>
<keyword evidence="8" id="KW-1185">Reference proteome</keyword>
<proteinExistence type="inferred from homology"/>
<dbReference type="SUPFAM" id="SSF53335">
    <property type="entry name" value="S-adenosyl-L-methionine-dependent methyltransferases"/>
    <property type="match status" value="1"/>
</dbReference>
<protein>
    <recommendedName>
        <fullName evidence="5">Protein-lysine N-methyltransferase L9F63_003218</fullName>
        <ecNumber evidence="5">2.1.1.-</ecNumber>
    </recommendedName>
</protein>
<name>A0AAD7ZL55_DIPPU</name>
<feature type="domain" description="Methyltransferase" evidence="6">
    <location>
        <begin position="63"/>
        <end position="191"/>
    </location>
</feature>
<organism evidence="7 8">
    <name type="scientific">Diploptera punctata</name>
    <name type="common">Pacific beetle cockroach</name>
    <dbReference type="NCBI Taxonomy" id="6984"/>
    <lineage>
        <taxon>Eukaryota</taxon>
        <taxon>Metazoa</taxon>
        <taxon>Ecdysozoa</taxon>
        <taxon>Arthropoda</taxon>
        <taxon>Hexapoda</taxon>
        <taxon>Insecta</taxon>
        <taxon>Pterygota</taxon>
        <taxon>Neoptera</taxon>
        <taxon>Polyneoptera</taxon>
        <taxon>Dictyoptera</taxon>
        <taxon>Blattodea</taxon>
        <taxon>Blaberoidea</taxon>
        <taxon>Blaberidae</taxon>
        <taxon>Diplopterinae</taxon>
        <taxon>Diploptera</taxon>
    </lineage>
</organism>
<dbReference type="GO" id="GO:0032259">
    <property type="term" value="P:methylation"/>
    <property type="evidence" value="ECO:0007669"/>
    <property type="project" value="UniProtKB-KW"/>
</dbReference>
<evidence type="ECO:0000256" key="4">
    <source>
        <dbReference type="ARBA" id="ARBA00022691"/>
    </source>
</evidence>
<evidence type="ECO:0000256" key="3">
    <source>
        <dbReference type="ARBA" id="ARBA00022679"/>
    </source>
</evidence>
<dbReference type="Gene3D" id="3.40.50.150">
    <property type="entry name" value="Vaccinia Virus protein VP39"/>
    <property type="match status" value="1"/>
</dbReference>
<dbReference type="InterPro" id="IPR029063">
    <property type="entry name" value="SAM-dependent_MTases_sf"/>
</dbReference>
<reference evidence="7" key="1">
    <citation type="journal article" date="2023" name="IScience">
        <title>Live-bearing cockroach genome reveals convergent evolutionary mechanisms linked to viviparity in insects and beyond.</title>
        <authorList>
            <person name="Fouks B."/>
            <person name="Harrison M.C."/>
            <person name="Mikhailova A.A."/>
            <person name="Marchal E."/>
            <person name="English S."/>
            <person name="Carruthers M."/>
            <person name="Jennings E.C."/>
            <person name="Chiamaka E.L."/>
            <person name="Frigard R.A."/>
            <person name="Pippel M."/>
            <person name="Attardo G.M."/>
            <person name="Benoit J.B."/>
            <person name="Bornberg-Bauer E."/>
            <person name="Tobe S.S."/>
        </authorList>
    </citation>
    <scope>NUCLEOTIDE SEQUENCE</scope>
    <source>
        <strain evidence="7">Stay&amp;Tobe</strain>
    </source>
</reference>
<dbReference type="CDD" id="cd02440">
    <property type="entry name" value="AdoMet_MTases"/>
    <property type="match status" value="1"/>
</dbReference>
<dbReference type="Pfam" id="PF13847">
    <property type="entry name" value="Methyltransf_31"/>
    <property type="match status" value="1"/>
</dbReference>
<evidence type="ECO:0000256" key="2">
    <source>
        <dbReference type="ARBA" id="ARBA00022603"/>
    </source>
</evidence>
<comment type="function">
    <text evidence="5">S-adenosyl-L-methionine-dependent protein-lysine N-methyltransferase that methylates elongation factor 1-alpha.</text>
</comment>
<keyword evidence="1 5" id="KW-0963">Cytoplasm</keyword>
<accession>A0AAD7ZL55</accession>
<reference evidence="7" key="2">
    <citation type="submission" date="2023-05" db="EMBL/GenBank/DDBJ databases">
        <authorList>
            <person name="Fouks B."/>
        </authorList>
    </citation>
    <scope>NUCLEOTIDE SEQUENCE</scope>
    <source>
        <strain evidence="7">Stay&amp;Tobe</strain>
        <tissue evidence="7">Testes</tissue>
    </source>
</reference>
<dbReference type="Proteomes" id="UP001233999">
    <property type="component" value="Unassembled WGS sequence"/>
</dbReference>
<dbReference type="GO" id="GO:0016279">
    <property type="term" value="F:protein-lysine N-methyltransferase activity"/>
    <property type="evidence" value="ECO:0007669"/>
    <property type="project" value="UniProtKB-UniRule"/>
</dbReference>
<evidence type="ECO:0000256" key="5">
    <source>
        <dbReference type="HAMAP-Rule" id="MF_03188"/>
    </source>
</evidence>
<keyword evidence="2 5" id="KW-0489">Methyltransferase</keyword>
<keyword evidence="3 5" id="KW-0808">Transferase</keyword>